<dbReference type="WormBase" id="SRAE_X000013500">
    <property type="protein sequence ID" value="SRP06920"/>
    <property type="gene ID" value="WBGene00265690"/>
</dbReference>
<dbReference type="WBParaSite" id="SRAE_X000013500.1">
    <property type="protein sequence ID" value="SRAE_X000013500.1"/>
    <property type="gene ID" value="WBGene00265690"/>
</dbReference>
<dbReference type="InterPro" id="IPR005069">
    <property type="entry name" value="Nucl-diP-sugar_transferase"/>
</dbReference>
<dbReference type="EMBL" id="LN609530">
    <property type="protein sequence ID" value="CEF70804.1"/>
    <property type="molecule type" value="Genomic_DNA"/>
</dbReference>
<dbReference type="GO" id="GO:0016740">
    <property type="term" value="F:transferase activity"/>
    <property type="evidence" value="ECO:0007669"/>
    <property type="project" value="UniProtKB-KW"/>
</dbReference>
<reference evidence="4" key="2">
    <citation type="submission" date="2020-12" db="UniProtKB">
        <authorList>
            <consortium name="WormBaseParasite"/>
        </authorList>
    </citation>
    <scope>IDENTIFICATION</scope>
</reference>
<evidence type="ECO:0000313" key="4">
    <source>
        <dbReference type="WBParaSite" id="SRAE_X000013500.1"/>
    </source>
</evidence>
<dbReference type="PANTHER" id="PTHR31967:SF4">
    <property type="entry name" value="NUCLEOTIDE-DIPHOSPHO-SUGAR TRANSFERASE DOMAIN-CONTAINING PROTEIN"/>
    <property type="match status" value="1"/>
</dbReference>
<proteinExistence type="predicted"/>
<feature type="domain" description="Nucleotide-diphospho-sugar transferase" evidence="1">
    <location>
        <begin position="58"/>
        <end position="250"/>
    </location>
</feature>
<sequence length="330" mass="39198">MNYCALEFKHEDILYDPLFSKVISKLKNQFGVIMLNKYAVDITLNWMCNVKEFVNFEEEILFFTLDYESKNELQSRYPNLNIYTWEIDCLSETFSFGDSKYMSFFLLRTTIIKTLLSLKKTFWMLQADTIWKESIFKIFKKNYIDVTDYSVFLDQSGYDGSDRNRKEVMNGANFLIVYNNETRQFIDDLYWYQSNFYVTDPDAIKLMCVNTLYKCKFIDHRYISGWEWVYGNQTNPPALLQMDGETEGGKIVTMKRYNMWFLNKDKSCNIGKVKNLQKMLKNGNVPKLFSKSKLKQKFLLYIGQLLSSLPIFGRWYKIYGGLPSLTLQFF</sequence>
<organism evidence="2">
    <name type="scientific">Strongyloides ratti</name>
    <name type="common">Parasitic roundworm</name>
    <dbReference type="NCBI Taxonomy" id="34506"/>
    <lineage>
        <taxon>Eukaryota</taxon>
        <taxon>Metazoa</taxon>
        <taxon>Ecdysozoa</taxon>
        <taxon>Nematoda</taxon>
        <taxon>Chromadorea</taxon>
        <taxon>Rhabditida</taxon>
        <taxon>Tylenchina</taxon>
        <taxon>Panagrolaimomorpha</taxon>
        <taxon>Strongyloidoidea</taxon>
        <taxon>Strongyloididae</taxon>
        <taxon>Strongyloides</taxon>
    </lineage>
</organism>
<protein>
    <submittedName>
        <fullName evidence="2 4">Nucleotide-diphospho-sugar transferase family-containing protein</fullName>
    </submittedName>
</protein>
<name>A0A090LT77_STRRB</name>
<evidence type="ECO:0000313" key="2">
    <source>
        <dbReference type="EMBL" id="CEF70804.1"/>
    </source>
</evidence>
<accession>A0A090LT77</accession>
<keyword evidence="2" id="KW-0808">Transferase</keyword>
<dbReference type="CTD" id="36383183"/>
<dbReference type="Pfam" id="PF03407">
    <property type="entry name" value="Nucleotid_trans"/>
    <property type="match status" value="1"/>
</dbReference>
<dbReference type="RefSeq" id="XP_024510000.1">
    <property type="nucleotide sequence ID" value="XM_024644442.1"/>
</dbReference>
<dbReference type="Proteomes" id="UP000035682">
    <property type="component" value="Unplaced"/>
</dbReference>
<dbReference type="AlphaFoldDB" id="A0A090LT77"/>
<gene>
    <name evidence="2 4 5" type="ORF">SRAE_X000013500</name>
</gene>
<evidence type="ECO:0000259" key="1">
    <source>
        <dbReference type="Pfam" id="PF03407"/>
    </source>
</evidence>
<keyword evidence="3" id="KW-1185">Reference proteome</keyword>
<dbReference type="PANTHER" id="PTHR31967">
    <property type="entry name" value="GROUNDHOG (HEDGEHOG-LIKE FAMILY)-RELATED"/>
    <property type="match status" value="1"/>
</dbReference>
<dbReference type="OrthoDB" id="5779783at2759"/>
<dbReference type="OMA" id="FWMLQAD"/>
<reference evidence="2 3" key="1">
    <citation type="submission" date="2014-09" db="EMBL/GenBank/DDBJ databases">
        <authorList>
            <person name="Martin A.A."/>
        </authorList>
    </citation>
    <scope>NUCLEOTIDE SEQUENCE</scope>
    <source>
        <strain evidence="3">ED321</strain>
        <strain evidence="2">ED321 Heterogonic</strain>
    </source>
</reference>
<dbReference type="GeneID" id="36383183"/>
<evidence type="ECO:0000313" key="5">
    <source>
        <dbReference type="WormBase" id="SRAE_X000013500"/>
    </source>
</evidence>
<evidence type="ECO:0000313" key="3">
    <source>
        <dbReference type="Proteomes" id="UP000035682"/>
    </source>
</evidence>